<dbReference type="OrthoDB" id="3485856at2759"/>
<accession>N4TQI0</accession>
<feature type="region of interest" description="Disordered" evidence="1">
    <location>
        <begin position="208"/>
        <end position="272"/>
    </location>
</feature>
<dbReference type="OMA" id="TMHIEQV"/>
<dbReference type="STRING" id="1229664.N4TQI0"/>
<sequence length="272" mass="30687">MPSPTHDAFVWSIASAIFDEISSIGRRDEAVLGFTSKILSPGSSRILLDLDDDEAEAVEVNKVQAQMRRQPDAQYQHKDAALPGVVIEVSYTQDRRRLPKIAKEYIHHSDGDIKVVVCIDINSGSESTISLWKARFTPEEGSDAVTMHIEQVPFRTANGNPMNRDSKLTLDLHDFAPDELSQDYPNIPISIPYSKICDFLNTAEQLHQSRESKNAKGVRSTRRVQKRKLPSSPVEELSPEDEEKFKAKEELADTKEKRQDGDFELRAAKRRA</sequence>
<dbReference type="AlphaFoldDB" id="N4TQI0"/>
<evidence type="ECO:0000256" key="1">
    <source>
        <dbReference type="SAM" id="MobiDB-lite"/>
    </source>
</evidence>
<organism evidence="2 3">
    <name type="scientific">Fusarium oxysporum f. sp. cubense (strain race 1)</name>
    <name type="common">Panama disease fungus</name>
    <dbReference type="NCBI Taxonomy" id="1229664"/>
    <lineage>
        <taxon>Eukaryota</taxon>
        <taxon>Fungi</taxon>
        <taxon>Dikarya</taxon>
        <taxon>Ascomycota</taxon>
        <taxon>Pezizomycotina</taxon>
        <taxon>Sordariomycetes</taxon>
        <taxon>Hypocreomycetidae</taxon>
        <taxon>Hypocreales</taxon>
        <taxon>Nectriaceae</taxon>
        <taxon>Fusarium</taxon>
        <taxon>Fusarium oxysporum species complex</taxon>
    </lineage>
</organism>
<reference evidence="3" key="2">
    <citation type="journal article" date="2014" name="PLoS ONE">
        <title>Genome and Transcriptome Analysis of the Fungal Pathogen Fusarium oxysporum f. sp. cubense Causing Banana Vascular Wilt Disease.</title>
        <authorList>
            <person name="Guo L."/>
            <person name="Han L."/>
            <person name="Yang L."/>
            <person name="Zeng H."/>
            <person name="Fan D."/>
            <person name="Zhu Y."/>
            <person name="Feng Y."/>
            <person name="Wang G."/>
            <person name="Peng C."/>
            <person name="Jiang X."/>
            <person name="Zhou D."/>
            <person name="Ni P."/>
            <person name="Liang C."/>
            <person name="Liu L."/>
            <person name="Wang J."/>
            <person name="Mao C."/>
            <person name="Fang X."/>
            <person name="Peng M."/>
            <person name="Huang J."/>
        </authorList>
    </citation>
    <scope>NUCLEOTIDE SEQUENCE [LARGE SCALE GENOMIC DNA]</scope>
    <source>
        <strain evidence="3">race 1</strain>
    </source>
</reference>
<protein>
    <submittedName>
        <fullName evidence="2">Uncharacterized protein</fullName>
    </submittedName>
</protein>
<proteinExistence type="predicted"/>
<dbReference type="Proteomes" id="UP000016928">
    <property type="component" value="Unassembled WGS sequence"/>
</dbReference>
<dbReference type="EMBL" id="KB730508">
    <property type="protein sequence ID" value="ENH65029.1"/>
    <property type="molecule type" value="Genomic_DNA"/>
</dbReference>
<dbReference type="VEuPathDB" id="FungiDB:FOC1_g10001311"/>
<dbReference type="HOGENOM" id="CLU_044860_0_1_1"/>
<feature type="compositionally biased region" description="Basic residues" evidence="1">
    <location>
        <begin position="219"/>
        <end position="229"/>
    </location>
</feature>
<name>N4TQI0_FUSC1</name>
<evidence type="ECO:0000313" key="3">
    <source>
        <dbReference type="Proteomes" id="UP000016928"/>
    </source>
</evidence>
<evidence type="ECO:0000313" key="2">
    <source>
        <dbReference type="EMBL" id="ENH65029.1"/>
    </source>
</evidence>
<feature type="compositionally biased region" description="Basic and acidic residues" evidence="1">
    <location>
        <begin position="243"/>
        <end position="272"/>
    </location>
</feature>
<reference evidence="3" key="1">
    <citation type="submission" date="2012-09" db="EMBL/GenBank/DDBJ databases">
        <title>Genome sequencing and comparative transcriptomics of race 1 and race 4 of banana pathogen: Fusarium oxysporum f. sp. cubense.</title>
        <authorList>
            <person name="Fang X."/>
            <person name="Huang J."/>
        </authorList>
    </citation>
    <scope>NUCLEOTIDE SEQUENCE [LARGE SCALE GENOMIC DNA]</scope>
    <source>
        <strain evidence="3">race 1</strain>
    </source>
</reference>
<gene>
    <name evidence="2" type="ORF">FOC1_g10001311</name>
</gene>